<dbReference type="AlphaFoldDB" id="M5BM42"/>
<name>M5BM42_THACB</name>
<dbReference type="Pfam" id="PF04086">
    <property type="entry name" value="SRP-alpha_N"/>
    <property type="match status" value="1"/>
</dbReference>
<feature type="compositionally biased region" description="Basic residues" evidence="1">
    <location>
        <begin position="187"/>
        <end position="199"/>
    </location>
</feature>
<dbReference type="GO" id="GO:0005525">
    <property type="term" value="F:GTP binding"/>
    <property type="evidence" value="ECO:0007669"/>
    <property type="project" value="InterPro"/>
</dbReference>
<dbReference type="InterPro" id="IPR011012">
    <property type="entry name" value="Longin-like_dom_sf"/>
</dbReference>
<feature type="domain" description="Signal recognition particle receptor alpha subunit N-terminal" evidence="2">
    <location>
        <begin position="25"/>
        <end position="148"/>
    </location>
</feature>
<dbReference type="SUPFAM" id="SSF64356">
    <property type="entry name" value="SNARE-like"/>
    <property type="match status" value="1"/>
</dbReference>
<dbReference type="Gene3D" id="3.30.450.60">
    <property type="match status" value="1"/>
</dbReference>
<evidence type="ECO:0000256" key="1">
    <source>
        <dbReference type="SAM" id="MobiDB-lite"/>
    </source>
</evidence>
<feature type="region of interest" description="Disordered" evidence="1">
    <location>
        <begin position="138"/>
        <end position="173"/>
    </location>
</feature>
<dbReference type="GO" id="GO:0005047">
    <property type="term" value="F:signal recognition particle binding"/>
    <property type="evidence" value="ECO:0007669"/>
    <property type="project" value="InterPro"/>
</dbReference>
<dbReference type="InterPro" id="IPR007222">
    <property type="entry name" value="Sig_recog_particle_rcpt_asu_N"/>
</dbReference>
<protein>
    <submittedName>
        <fullName evidence="3">Signal recognition particle receptor subunit alpha Short=SR-alpha</fullName>
    </submittedName>
</protein>
<dbReference type="CDD" id="cd14826">
    <property type="entry name" value="SR_alpha_SRX"/>
    <property type="match status" value="1"/>
</dbReference>
<dbReference type="HOGENOM" id="CLU_1310847_0_0_1"/>
<feature type="region of interest" description="Disordered" evidence="1">
    <location>
        <begin position="187"/>
        <end position="210"/>
    </location>
</feature>
<comment type="caution">
    <text evidence="3">The sequence shown here is derived from an EMBL/GenBank/DDBJ whole genome shotgun (WGS) entry which is preliminary data.</text>
</comment>
<reference evidence="3 4" key="1">
    <citation type="journal article" date="2013" name="J. Biotechnol.">
        <title>Establishment and interpretation of the genome sequence of the phytopathogenic fungus Rhizoctonia solani AG1-IB isolate 7/3/14.</title>
        <authorList>
            <person name="Wibberg D.W."/>
            <person name="Jelonek L.J."/>
            <person name="Rupp O.R."/>
            <person name="Hennig M.H."/>
            <person name="Eikmeyer F.E."/>
            <person name="Goesmann A.G."/>
            <person name="Hartmann A.H."/>
            <person name="Borriss R.B."/>
            <person name="Grosch R.G."/>
            <person name="Puehler A.P."/>
            <person name="Schlueter A.S."/>
        </authorList>
    </citation>
    <scope>NUCLEOTIDE SEQUENCE [LARGE SCALE GENOMIC DNA]</scope>
    <source>
        <strain evidence="4">AG1-IB / isolate 7/3/14</strain>
    </source>
</reference>
<dbReference type="GO" id="GO:0006886">
    <property type="term" value="P:intracellular protein transport"/>
    <property type="evidence" value="ECO:0007669"/>
    <property type="project" value="InterPro"/>
</dbReference>
<dbReference type="Proteomes" id="UP000012065">
    <property type="component" value="Unassembled WGS sequence"/>
</dbReference>
<evidence type="ECO:0000259" key="2">
    <source>
        <dbReference type="Pfam" id="PF04086"/>
    </source>
</evidence>
<sequence>MLDHCSISHKGGAILWSRSFTPSSSPVNSLVREAIIQDRTASEDVFEKDGYAIKFKFVNDLELIFVVAYQRILQLTYVDDLLNVMRSVFVDMFAPFLKSFLAAVHAGTGVVARFDFKTQFAEWDQTFDKILRTLQDKATQERKSRLGKPTPRVVLPVTPPSDNAPALAPETPIDAEEIARNVQALKTRLKGQSKGRARRAPAANSVGGSE</sequence>
<proteinExistence type="predicted"/>
<evidence type="ECO:0000313" key="4">
    <source>
        <dbReference type="Proteomes" id="UP000012065"/>
    </source>
</evidence>
<accession>M5BM42</accession>
<dbReference type="GO" id="GO:0005785">
    <property type="term" value="C:signal recognition particle receptor complex"/>
    <property type="evidence" value="ECO:0007669"/>
    <property type="project" value="InterPro"/>
</dbReference>
<keyword evidence="3" id="KW-0675">Receptor</keyword>
<gene>
    <name evidence="3" type="primary">spr1</name>
    <name evidence="3" type="ORF">BN14_02558</name>
</gene>
<organism evidence="3 4">
    <name type="scientific">Thanatephorus cucumeris (strain AG1-IB / isolate 7/3/14)</name>
    <name type="common">Lettuce bottom rot fungus</name>
    <name type="synonym">Rhizoctonia solani</name>
    <dbReference type="NCBI Taxonomy" id="1108050"/>
    <lineage>
        <taxon>Eukaryota</taxon>
        <taxon>Fungi</taxon>
        <taxon>Dikarya</taxon>
        <taxon>Basidiomycota</taxon>
        <taxon>Agaricomycotina</taxon>
        <taxon>Agaricomycetes</taxon>
        <taxon>Cantharellales</taxon>
        <taxon>Ceratobasidiaceae</taxon>
        <taxon>Rhizoctonia</taxon>
        <taxon>Rhizoctonia solani AG-1</taxon>
    </lineage>
</organism>
<dbReference type="EMBL" id="CAOJ01003477">
    <property type="protein sequence ID" value="CCO28563.1"/>
    <property type="molecule type" value="Genomic_DNA"/>
</dbReference>
<evidence type="ECO:0000313" key="3">
    <source>
        <dbReference type="EMBL" id="CCO28563.1"/>
    </source>
</evidence>
<dbReference type="GO" id="GO:0003924">
    <property type="term" value="F:GTPase activity"/>
    <property type="evidence" value="ECO:0007669"/>
    <property type="project" value="InterPro"/>
</dbReference>